<feature type="binding site" evidence="10">
    <location>
        <position position="257"/>
    </location>
    <ligand>
        <name>L-histidine</name>
        <dbReference type="ChEBI" id="CHEBI:57595"/>
    </ligand>
</feature>
<feature type="binding site" evidence="10">
    <location>
        <begin position="80"/>
        <end position="82"/>
    </location>
    <ligand>
        <name>L-histidine</name>
        <dbReference type="ChEBI" id="CHEBI:57595"/>
    </ligand>
</feature>
<dbReference type="EMBL" id="DVML01000027">
    <property type="protein sequence ID" value="HIU22926.1"/>
    <property type="molecule type" value="Genomic_DNA"/>
</dbReference>
<dbReference type="EC" id="6.1.1.21" evidence="9"/>
<dbReference type="NCBIfam" id="TIGR00442">
    <property type="entry name" value="hisS"/>
    <property type="match status" value="1"/>
</dbReference>
<evidence type="ECO:0000313" key="12">
    <source>
        <dbReference type="EMBL" id="HIU22926.1"/>
    </source>
</evidence>
<dbReference type="SUPFAM" id="SSF52954">
    <property type="entry name" value="Class II aaRS ABD-related"/>
    <property type="match status" value="1"/>
</dbReference>
<evidence type="ECO:0000256" key="1">
    <source>
        <dbReference type="ARBA" id="ARBA00008226"/>
    </source>
</evidence>
<dbReference type="InterPro" id="IPR045864">
    <property type="entry name" value="aa-tRNA-synth_II/BPL/LPL"/>
</dbReference>
<feature type="domain" description="Aminoacyl-transfer RNA synthetases class-II family profile" evidence="11">
    <location>
        <begin position="22"/>
        <end position="324"/>
    </location>
</feature>
<feature type="binding site" evidence="10">
    <location>
        <position position="126"/>
    </location>
    <ligand>
        <name>L-histidine</name>
        <dbReference type="ChEBI" id="CHEBI:57595"/>
    </ligand>
</feature>
<reference evidence="12" key="2">
    <citation type="journal article" date="2021" name="PeerJ">
        <title>Extensive microbial diversity within the chicken gut microbiome revealed by metagenomics and culture.</title>
        <authorList>
            <person name="Gilroy R."/>
            <person name="Ravi A."/>
            <person name="Getino M."/>
            <person name="Pursley I."/>
            <person name="Horton D.L."/>
            <person name="Alikhan N.F."/>
            <person name="Baker D."/>
            <person name="Gharbi K."/>
            <person name="Hall N."/>
            <person name="Watson M."/>
            <person name="Adriaenssens E.M."/>
            <person name="Foster-Nyarko E."/>
            <person name="Jarju S."/>
            <person name="Secka A."/>
            <person name="Antonio M."/>
            <person name="Oren A."/>
            <person name="Chaudhuri R.R."/>
            <person name="La Ragione R."/>
            <person name="Hildebrand F."/>
            <person name="Pallen M.J."/>
        </authorList>
    </citation>
    <scope>NUCLEOTIDE SEQUENCE</scope>
    <source>
        <strain evidence="12">CHK197-8231</strain>
    </source>
</reference>
<comment type="caution">
    <text evidence="12">The sequence shown here is derived from an EMBL/GenBank/DDBJ whole genome shotgun (WGS) entry which is preliminary data.</text>
</comment>
<comment type="subunit">
    <text evidence="9">Homodimer.</text>
</comment>
<evidence type="ECO:0000256" key="7">
    <source>
        <dbReference type="ARBA" id="ARBA00023146"/>
    </source>
</evidence>
<feature type="binding site" evidence="10">
    <location>
        <begin position="261"/>
        <end position="262"/>
    </location>
    <ligand>
        <name>L-histidine</name>
        <dbReference type="ChEBI" id="CHEBI:57595"/>
    </ligand>
</feature>
<dbReference type="InterPro" id="IPR004154">
    <property type="entry name" value="Anticodon-bd"/>
</dbReference>
<keyword evidence="3 9" id="KW-0436">Ligase</keyword>
<dbReference type="InterPro" id="IPR015807">
    <property type="entry name" value="His-tRNA-ligase"/>
</dbReference>
<dbReference type="GO" id="GO:0005524">
    <property type="term" value="F:ATP binding"/>
    <property type="evidence" value="ECO:0007669"/>
    <property type="project" value="UniProtKB-UniRule"/>
</dbReference>
<feature type="binding site" evidence="10">
    <location>
        <position position="130"/>
    </location>
    <ligand>
        <name>L-histidine</name>
        <dbReference type="ChEBI" id="CHEBI:57595"/>
    </ligand>
</feature>
<evidence type="ECO:0000313" key="13">
    <source>
        <dbReference type="Proteomes" id="UP000824087"/>
    </source>
</evidence>
<dbReference type="GO" id="GO:0004821">
    <property type="term" value="F:histidine-tRNA ligase activity"/>
    <property type="evidence" value="ECO:0007669"/>
    <property type="project" value="UniProtKB-UniRule"/>
</dbReference>
<keyword evidence="6 9" id="KW-0648">Protein biosynthesis</keyword>
<protein>
    <recommendedName>
        <fullName evidence="9">Histidine--tRNA ligase</fullName>
        <ecNumber evidence="9">6.1.1.21</ecNumber>
    </recommendedName>
    <alternativeName>
        <fullName evidence="9">Histidyl-tRNA synthetase</fullName>
        <shortName evidence="9">HisRS</shortName>
    </alternativeName>
</protein>
<gene>
    <name evidence="9" type="primary">hisS</name>
    <name evidence="12" type="ORF">IAD49_05035</name>
</gene>
<dbReference type="GO" id="GO:0006427">
    <property type="term" value="P:histidyl-tRNA aminoacylation"/>
    <property type="evidence" value="ECO:0007669"/>
    <property type="project" value="UniProtKB-UniRule"/>
</dbReference>
<evidence type="ECO:0000256" key="5">
    <source>
        <dbReference type="ARBA" id="ARBA00022840"/>
    </source>
</evidence>
<dbReference type="PANTHER" id="PTHR43707:SF1">
    <property type="entry name" value="HISTIDINE--TRNA LIGASE, MITOCHONDRIAL-RELATED"/>
    <property type="match status" value="1"/>
</dbReference>
<dbReference type="Gene3D" id="3.40.50.800">
    <property type="entry name" value="Anticodon-binding domain"/>
    <property type="match status" value="1"/>
</dbReference>
<dbReference type="InterPro" id="IPR041715">
    <property type="entry name" value="HisRS-like_core"/>
</dbReference>
<dbReference type="Proteomes" id="UP000824087">
    <property type="component" value="Unassembled WGS sequence"/>
</dbReference>
<keyword evidence="7 9" id="KW-0030">Aminoacyl-tRNA synthetase</keyword>
<proteinExistence type="inferred from homology"/>
<dbReference type="PIRSF" id="PIRSF001549">
    <property type="entry name" value="His-tRNA_synth"/>
    <property type="match status" value="1"/>
</dbReference>
<dbReference type="InterPro" id="IPR006195">
    <property type="entry name" value="aa-tRNA-synth_II"/>
</dbReference>
<dbReference type="PROSITE" id="PS50862">
    <property type="entry name" value="AA_TRNA_LIGASE_II"/>
    <property type="match status" value="1"/>
</dbReference>
<evidence type="ECO:0000256" key="9">
    <source>
        <dbReference type="HAMAP-Rule" id="MF_00127"/>
    </source>
</evidence>
<comment type="similarity">
    <text evidence="1 9">Belongs to the class-II aminoacyl-tRNA synthetase family.</text>
</comment>
<dbReference type="Gene3D" id="3.30.930.10">
    <property type="entry name" value="Bira Bifunctional Protein, Domain 2"/>
    <property type="match status" value="1"/>
</dbReference>
<evidence type="ECO:0000256" key="8">
    <source>
        <dbReference type="ARBA" id="ARBA00047639"/>
    </source>
</evidence>
<feature type="binding site" evidence="10">
    <location>
        <position position="112"/>
    </location>
    <ligand>
        <name>L-histidine</name>
        <dbReference type="ChEBI" id="CHEBI:57595"/>
    </ligand>
</feature>
<keyword evidence="4 9" id="KW-0547">Nucleotide-binding</keyword>
<name>A0A9D1L3T1_9BACT</name>
<dbReference type="Pfam" id="PF13393">
    <property type="entry name" value="tRNA-synt_His"/>
    <property type="match status" value="1"/>
</dbReference>
<comment type="subcellular location">
    <subcellularLocation>
        <location evidence="9">Cytoplasm</location>
    </subcellularLocation>
</comment>
<evidence type="ECO:0000256" key="3">
    <source>
        <dbReference type="ARBA" id="ARBA00022598"/>
    </source>
</evidence>
<evidence type="ECO:0000256" key="2">
    <source>
        <dbReference type="ARBA" id="ARBA00022490"/>
    </source>
</evidence>
<sequence>MMQKPKGTYDVYGTQGEKILYLENLLASLMEKYNYQYLRTPLFEQSDLFHRGVGETTDIVTKETYDFTDRGNRNMTLRPEGTAGVVRSFIENKMYGDPTQPIKTWYYGPMYRYERPQAGRFREFYQFGVEAFGSNDPMLDAEIISIPVNFYRLLGLKGIKVNINSLGDTESRLKYREALLEYFKPHLNELCEDCKARYEKNPLRMLDCKVDAEKDIMKNAPKMKDYLTEESKKHFELVKKYLEAMNIEYVENPNLVRGLDYYTYTVFEVEAAVEGFGSQNVLCAGGRYNDLVRTIGGPDTPGVGFALGMERLLTALEYEQIELPIESGVDVYVAPIEEGQKTYAASLVQALRMTGYKVETDYMNRSMKSNFKMSDRVSAKYVILLGETEVESNELTVKDNRTKQEYKVMLEDIVDFLDQNLDGEVHECHCGGNCHCHEEEE</sequence>
<keyword evidence="5 9" id="KW-0067">ATP-binding</keyword>
<evidence type="ECO:0000259" key="11">
    <source>
        <dbReference type="PROSITE" id="PS50862"/>
    </source>
</evidence>
<dbReference type="SUPFAM" id="SSF55681">
    <property type="entry name" value="Class II aaRS and biotin synthetases"/>
    <property type="match status" value="1"/>
</dbReference>
<dbReference type="Pfam" id="PF03129">
    <property type="entry name" value="HGTP_anticodon"/>
    <property type="match status" value="1"/>
</dbReference>
<evidence type="ECO:0000256" key="6">
    <source>
        <dbReference type="ARBA" id="ARBA00022917"/>
    </source>
</evidence>
<dbReference type="InterPro" id="IPR036621">
    <property type="entry name" value="Anticodon-bd_dom_sf"/>
</dbReference>
<dbReference type="InterPro" id="IPR033656">
    <property type="entry name" value="HisRS_anticodon"/>
</dbReference>
<reference evidence="12" key="1">
    <citation type="submission" date="2020-10" db="EMBL/GenBank/DDBJ databases">
        <authorList>
            <person name="Gilroy R."/>
        </authorList>
    </citation>
    <scope>NUCLEOTIDE SEQUENCE</scope>
    <source>
        <strain evidence="12">CHK197-8231</strain>
    </source>
</reference>
<dbReference type="AlphaFoldDB" id="A0A9D1L3T1"/>
<dbReference type="GO" id="GO:0005737">
    <property type="term" value="C:cytoplasm"/>
    <property type="evidence" value="ECO:0007669"/>
    <property type="project" value="UniProtKB-SubCell"/>
</dbReference>
<evidence type="ECO:0000256" key="4">
    <source>
        <dbReference type="ARBA" id="ARBA00022741"/>
    </source>
</evidence>
<dbReference type="PANTHER" id="PTHR43707">
    <property type="entry name" value="HISTIDYL-TRNA SYNTHETASE"/>
    <property type="match status" value="1"/>
</dbReference>
<dbReference type="CDD" id="cd00859">
    <property type="entry name" value="HisRS_anticodon"/>
    <property type="match status" value="1"/>
</dbReference>
<dbReference type="HAMAP" id="MF_00127">
    <property type="entry name" value="His_tRNA_synth"/>
    <property type="match status" value="1"/>
</dbReference>
<dbReference type="CDD" id="cd00773">
    <property type="entry name" value="HisRS-like_core"/>
    <property type="match status" value="1"/>
</dbReference>
<evidence type="ECO:0000256" key="10">
    <source>
        <dbReference type="PIRSR" id="PIRSR001549-1"/>
    </source>
</evidence>
<accession>A0A9D1L3T1</accession>
<dbReference type="InterPro" id="IPR004516">
    <property type="entry name" value="HisRS/HisZ"/>
</dbReference>
<comment type="catalytic activity">
    <reaction evidence="8 9">
        <text>tRNA(His) + L-histidine + ATP = L-histidyl-tRNA(His) + AMP + diphosphate + H(+)</text>
        <dbReference type="Rhea" id="RHEA:17313"/>
        <dbReference type="Rhea" id="RHEA-COMP:9665"/>
        <dbReference type="Rhea" id="RHEA-COMP:9689"/>
        <dbReference type="ChEBI" id="CHEBI:15378"/>
        <dbReference type="ChEBI" id="CHEBI:30616"/>
        <dbReference type="ChEBI" id="CHEBI:33019"/>
        <dbReference type="ChEBI" id="CHEBI:57595"/>
        <dbReference type="ChEBI" id="CHEBI:78442"/>
        <dbReference type="ChEBI" id="CHEBI:78527"/>
        <dbReference type="ChEBI" id="CHEBI:456215"/>
        <dbReference type="EC" id="6.1.1.21"/>
    </reaction>
</comment>
<keyword evidence="2 9" id="KW-0963">Cytoplasm</keyword>
<organism evidence="12 13">
    <name type="scientific">Candidatus Fimihabitans intestinipullorum</name>
    <dbReference type="NCBI Taxonomy" id="2840820"/>
    <lineage>
        <taxon>Bacteria</taxon>
        <taxon>Bacillati</taxon>
        <taxon>Mycoplasmatota</taxon>
        <taxon>Mycoplasmatota incertae sedis</taxon>
        <taxon>Candidatus Fimihabitans</taxon>
    </lineage>
</organism>